<keyword evidence="1" id="KW-1133">Transmembrane helix</keyword>
<sequence>MNSPSHTPDPNFKVQNIGPQSWLFWIALIVLVPGGLGFLSMLTLVKLPKLPNCDQVQWATASASLRLHCAELAAQEQTGEGYLEAIEIVNALPMNHPLRPRINQSIEDWAENMLVLGDMLFEQGKLQEAIATAQNIPSDTTAADLVNNRLQRWRGMWDKAEEIYAETENLIRKRQWTQAFRQATQLLKIDNVYWSENRYQELTQLIQMSRQDGKTLAEAEDLAEFGTVEDLLKAIELMEKVEKSSYLYGEAQNLIRKTGRQMMEVAEEQLEEQDAQGAIAIVQRIPAAAQMEKQVEDFTVLAKAHQSTWSNTVSGLEKGITQAKQIDIKRPLYGKAQYLISRWEREIEDVARLEKARNMARGGGVDDLAKAVAEVSLISSNNPRYQEASTLLNTWNTEIQTIEDRPYLNRAESLAIGGTLEDLRSAIQEASMISPGRTLYTQAQEKVDRWQDQVERIEDRPYLNNAQSLAFAGEALSLQSAINEARRIGSGRALYPQAQEKIRLWADQLERLEDRPYLDQARNYANLGDLSGAIATASQISPGRALSDEANGLIEDWRWEMRGQDNLQTAQQIAAKGSPEDLVAAINRAEQIPWEHPLRSSAEQEINRWGQELLSLAQARSSYDLPGAIAIAVKIPPSHSLYSSAQSQIRSWEARLAPPVYTPEPAPPVVDVPESVTPVPGLEVLPISNPN</sequence>
<dbReference type="STRING" id="1925591.BI308_13395"/>
<name>A0A1L9QQS6_9CYAN</name>
<dbReference type="Proteomes" id="UP000183940">
    <property type="component" value="Unassembled WGS sequence"/>
</dbReference>
<keyword evidence="1" id="KW-0812">Transmembrane</keyword>
<reference evidence="2" key="1">
    <citation type="submission" date="2016-10" db="EMBL/GenBank/DDBJ databases">
        <title>CRISPR-Cas defence system in Roseofilum reptotaenium: evidence of a bacteriophage-cyanobacterium arms race in the coral black band disease.</title>
        <authorList>
            <person name="Buerger P."/>
            <person name="Wood-Charlson E.M."/>
            <person name="Weynberg K.D."/>
            <person name="Willis B."/>
            <person name="Van Oppen M.J."/>
        </authorList>
    </citation>
    <scope>NUCLEOTIDE SEQUENCE [LARGE SCALE GENOMIC DNA]</scope>
    <source>
        <strain evidence="2">AO1-A</strain>
    </source>
</reference>
<protein>
    <recommendedName>
        <fullName evidence="4">Chromosome segregation ATPase</fullName>
    </recommendedName>
</protein>
<keyword evidence="1" id="KW-0472">Membrane</keyword>
<dbReference type="EMBL" id="MLAW01000022">
    <property type="protein sequence ID" value="OJJ25031.1"/>
    <property type="molecule type" value="Genomic_DNA"/>
</dbReference>
<organism evidence="2 3">
    <name type="scientific">Roseofilum reptotaenium AO1-A</name>
    <dbReference type="NCBI Taxonomy" id="1925591"/>
    <lineage>
        <taxon>Bacteria</taxon>
        <taxon>Bacillati</taxon>
        <taxon>Cyanobacteriota</taxon>
        <taxon>Cyanophyceae</taxon>
        <taxon>Desertifilales</taxon>
        <taxon>Desertifilaceae</taxon>
        <taxon>Roseofilum</taxon>
    </lineage>
</organism>
<evidence type="ECO:0008006" key="4">
    <source>
        <dbReference type="Google" id="ProtNLM"/>
    </source>
</evidence>
<gene>
    <name evidence="2" type="ORF">BI308_13395</name>
</gene>
<proteinExistence type="predicted"/>
<feature type="transmembrane region" description="Helical" evidence="1">
    <location>
        <begin position="22"/>
        <end position="45"/>
    </location>
</feature>
<evidence type="ECO:0000313" key="3">
    <source>
        <dbReference type="Proteomes" id="UP000183940"/>
    </source>
</evidence>
<evidence type="ECO:0000256" key="1">
    <source>
        <dbReference type="SAM" id="Phobius"/>
    </source>
</evidence>
<keyword evidence="3" id="KW-1185">Reference proteome</keyword>
<evidence type="ECO:0000313" key="2">
    <source>
        <dbReference type="EMBL" id="OJJ25031.1"/>
    </source>
</evidence>
<dbReference type="AlphaFoldDB" id="A0A1L9QQS6"/>
<comment type="caution">
    <text evidence="2">The sequence shown here is derived from an EMBL/GenBank/DDBJ whole genome shotgun (WGS) entry which is preliminary data.</text>
</comment>
<accession>A0A1L9QQS6</accession>